<name>A0A1C7MPH9_GRIFR</name>
<sequence length="431" mass="47385">MVTPLRSPSKIPSAFCRPPALAPRPRCLRTFKIYHPKCISANVTDPEAAAPEKPSVITTKKKYADLPKTRVLADGTVAAPLGTWYGGLGEAHASYDAKLSVLSRRESSGLEAIVLSTTRVAYDVEPPTEETASKTVKRGKKQTESSAAMPEAVDPPAEETQSDFESHQTSNDFPAEDEDIVKPKRRGRPKKAAALQEDSISQEDGNPGIESEQPFVDTEIQDDVKPKRKRRTKKATDVLDSASPLKSPSESISPDEQPELEPQLSVIDLPDELLVRSKRRGRRKKAQITQEAMQQASASASAVPLPVLHLRLRFETTWPDFLTAFCSLVLVNSMNGGISPTEHQAGSEDMEWTARTDQHNRSVALCEEFLRSPLEGAKGGFDRRVVRIVTPGTLIDEPFLNPYENNTSSPSFPSILLHQQMGPRNLSDCLD</sequence>
<accession>A0A1C7MPH9</accession>
<feature type="compositionally biased region" description="Polar residues" evidence="1">
    <location>
        <begin position="244"/>
        <end position="254"/>
    </location>
</feature>
<dbReference type="OrthoDB" id="2534523at2759"/>
<dbReference type="STRING" id="5627.A0A1C7MPH9"/>
<reference evidence="2 3" key="1">
    <citation type="submission" date="2016-03" db="EMBL/GenBank/DDBJ databases">
        <title>Whole genome sequencing of Grifola frondosa 9006-11.</title>
        <authorList>
            <person name="Min B."/>
            <person name="Park H."/>
            <person name="Kim J.-G."/>
            <person name="Cho H."/>
            <person name="Oh Y.-L."/>
            <person name="Kong W.-S."/>
            <person name="Choi I.-G."/>
        </authorList>
    </citation>
    <scope>NUCLEOTIDE SEQUENCE [LARGE SCALE GENOMIC DNA]</scope>
    <source>
        <strain evidence="2 3">9006-11</strain>
    </source>
</reference>
<comment type="caution">
    <text evidence="2">The sequence shown here is derived from an EMBL/GenBank/DDBJ whole genome shotgun (WGS) entry which is preliminary data.</text>
</comment>
<evidence type="ECO:0000313" key="2">
    <source>
        <dbReference type="EMBL" id="OBZ78758.1"/>
    </source>
</evidence>
<feature type="region of interest" description="Disordered" evidence="1">
    <location>
        <begin position="125"/>
        <end position="263"/>
    </location>
</feature>
<proteinExistence type="predicted"/>
<dbReference type="EMBL" id="LUGG01000001">
    <property type="protein sequence ID" value="OBZ78758.1"/>
    <property type="molecule type" value="Genomic_DNA"/>
</dbReference>
<keyword evidence="3" id="KW-1185">Reference proteome</keyword>
<evidence type="ECO:0000313" key="3">
    <source>
        <dbReference type="Proteomes" id="UP000092993"/>
    </source>
</evidence>
<evidence type="ECO:0000256" key="1">
    <source>
        <dbReference type="SAM" id="MobiDB-lite"/>
    </source>
</evidence>
<dbReference type="Proteomes" id="UP000092993">
    <property type="component" value="Unassembled WGS sequence"/>
</dbReference>
<dbReference type="AlphaFoldDB" id="A0A1C7MPH9"/>
<gene>
    <name evidence="2" type="ORF">A0H81_00596</name>
</gene>
<organism evidence="2 3">
    <name type="scientific">Grifola frondosa</name>
    <name type="common">Maitake</name>
    <name type="synonym">Polyporus frondosus</name>
    <dbReference type="NCBI Taxonomy" id="5627"/>
    <lineage>
        <taxon>Eukaryota</taxon>
        <taxon>Fungi</taxon>
        <taxon>Dikarya</taxon>
        <taxon>Basidiomycota</taxon>
        <taxon>Agaricomycotina</taxon>
        <taxon>Agaricomycetes</taxon>
        <taxon>Polyporales</taxon>
        <taxon>Grifolaceae</taxon>
        <taxon>Grifola</taxon>
    </lineage>
</organism>
<protein>
    <submittedName>
        <fullName evidence="2">Uncharacterized protein</fullName>
    </submittedName>
</protein>